<dbReference type="InterPro" id="IPR001480">
    <property type="entry name" value="Bulb-type_lectin_dom"/>
</dbReference>
<evidence type="ECO:0000313" key="8">
    <source>
        <dbReference type="EMBL" id="SPD28201.1"/>
    </source>
</evidence>
<name>A0A2N9IVV1_FAGSY</name>
<organism evidence="8">
    <name type="scientific">Fagus sylvatica</name>
    <name type="common">Beechnut</name>
    <dbReference type="NCBI Taxonomy" id="28930"/>
    <lineage>
        <taxon>Eukaryota</taxon>
        <taxon>Viridiplantae</taxon>
        <taxon>Streptophyta</taxon>
        <taxon>Embryophyta</taxon>
        <taxon>Tracheophyta</taxon>
        <taxon>Spermatophyta</taxon>
        <taxon>Magnoliopsida</taxon>
        <taxon>eudicotyledons</taxon>
        <taxon>Gunneridae</taxon>
        <taxon>Pentapetalae</taxon>
        <taxon>rosids</taxon>
        <taxon>fabids</taxon>
        <taxon>Fagales</taxon>
        <taxon>Fagaceae</taxon>
        <taxon>Fagus</taxon>
    </lineage>
</organism>
<evidence type="ECO:0000256" key="4">
    <source>
        <dbReference type="SAM" id="SignalP"/>
    </source>
</evidence>
<proteinExistence type="predicted"/>
<dbReference type="InterPro" id="IPR036426">
    <property type="entry name" value="Bulb-type_lectin_dom_sf"/>
</dbReference>
<gene>
    <name evidence="7" type="ORF">FSB_LOCUS24156</name>
    <name evidence="8" type="ORF">FSB_LOCUS56083</name>
</gene>
<dbReference type="EMBL" id="OIVN01001656">
    <property type="protein sequence ID" value="SPC96274.1"/>
    <property type="molecule type" value="Genomic_DNA"/>
</dbReference>
<dbReference type="PANTHER" id="PTHR32444:SF128">
    <property type="entry name" value="CURCULIN-LIKE (MANNOSE-BINDING) LECTIN FAMILY PROTEIN"/>
    <property type="match status" value="1"/>
</dbReference>
<dbReference type="EMBL" id="OIVN01006225">
    <property type="protein sequence ID" value="SPD28201.1"/>
    <property type="molecule type" value="Genomic_DNA"/>
</dbReference>
<keyword evidence="3" id="KW-0325">Glycoprotein</keyword>
<dbReference type="AlphaFoldDB" id="A0A2N9IVV1"/>
<dbReference type="PROSITE" id="PS50927">
    <property type="entry name" value="BULB_LECTIN"/>
    <property type="match status" value="1"/>
</dbReference>
<dbReference type="Pfam" id="PF08276">
    <property type="entry name" value="PAN_2"/>
    <property type="match status" value="1"/>
</dbReference>
<reference evidence="8" key="1">
    <citation type="submission" date="2018-02" db="EMBL/GenBank/DDBJ databases">
        <authorList>
            <person name="Cohen D.B."/>
            <person name="Kent A.D."/>
        </authorList>
    </citation>
    <scope>NUCLEOTIDE SEQUENCE</scope>
</reference>
<evidence type="ECO:0008006" key="9">
    <source>
        <dbReference type="Google" id="ProtNLM"/>
    </source>
</evidence>
<protein>
    <recommendedName>
        <fullName evidence="9">Bulb-type lectin domain-containing protein</fullName>
    </recommendedName>
</protein>
<evidence type="ECO:0000256" key="2">
    <source>
        <dbReference type="ARBA" id="ARBA00023157"/>
    </source>
</evidence>
<dbReference type="Gene3D" id="2.90.10.10">
    <property type="entry name" value="Bulb-type lectin domain"/>
    <property type="match status" value="1"/>
</dbReference>
<keyword evidence="1 4" id="KW-0732">Signal</keyword>
<accession>A0A2N9IVV1</accession>
<feature type="domain" description="Apple" evidence="6">
    <location>
        <begin position="316"/>
        <end position="393"/>
    </location>
</feature>
<evidence type="ECO:0000259" key="6">
    <source>
        <dbReference type="PROSITE" id="PS50948"/>
    </source>
</evidence>
<evidence type="ECO:0000256" key="3">
    <source>
        <dbReference type="ARBA" id="ARBA00023180"/>
    </source>
</evidence>
<dbReference type="SUPFAM" id="SSF51110">
    <property type="entry name" value="alpha-D-mannose-specific plant lectins"/>
    <property type="match status" value="1"/>
</dbReference>
<evidence type="ECO:0000313" key="7">
    <source>
        <dbReference type="EMBL" id="SPC96274.1"/>
    </source>
</evidence>
<sequence length="414" mass="46361">MATNVVHLLKLVFLLFFSCLWTRHAAEWIYVTPAQAYNSSVGDTLKPGDTLNSSSFLVSAKGTFALGFFRRIDSTSNESYVGISDMADPNMPFNLYVWFGNRGNPIVKHSGMLTLDNNGTLKIVLQGEDPIVIYTSPTINTVGTLLDTGNFVLKEVDLNGSMKRVLWQSFDYPMDTLLPGMRLGVSHKTGHTWSIISWLTTDIPDQGSFALEWDPKGLELIVKQRGVAYWKSGVLIDNQFENISPDITSMYDFHIVSNEDEEYFYFSNKNQSLMSEWLLTFMGQFKDLRGPDIGRADNCYGYYTNGGCQGWEQPVCRHGGDTFELKSGYYVTRDSLATYNSSLSISDCKALCWSDCSCVAFSSQFGNDTGCRFWTGESEFVSGKSSDFVSINVLSSKPSHRHRDGFILYLDGGE</sequence>
<feature type="chain" id="PRO_5015084740" description="Bulb-type lectin domain-containing protein" evidence="4">
    <location>
        <begin position="27"/>
        <end position="414"/>
    </location>
</feature>
<dbReference type="Pfam" id="PF01453">
    <property type="entry name" value="B_lectin"/>
    <property type="match status" value="1"/>
</dbReference>
<dbReference type="PANTHER" id="PTHR32444">
    <property type="entry name" value="BULB-TYPE LECTIN DOMAIN-CONTAINING PROTEIN"/>
    <property type="match status" value="1"/>
</dbReference>
<dbReference type="InterPro" id="IPR003609">
    <property type="entry name" value="Pan_app"/>
</dbReference>
<dbReference type="SMART" id="SM00108">
    <property type="entry name" value="B_lectin"/>
    <property type="match status" value="1"/>
</dbReference>
<feature type="domain" description="Bulb-type lectin" evidence="5">
    <location>
        <begin position="42"/>
        <end position="166"/>
    </location>
</feature>
<evidence type="ECO:0000259" key="5">
    <source>
        <dbReference type="PROSITE" id="PS50927"/>
    </source>
</evidence>
<feature type="signal peptide" evidence="4">
    <location>
        <begin position="1"/>
        <end position="26"/>
    </location>
</feature>
<evidence type="ECO:0000256" key="1">
    <source>
        <dbReference type="ARBA" id="ARBA00022729"/>
    </source>
</evidence>
<keyword evidence="2" id="KW-1015">Disulfide bond</keyword>
<dbReference type="PROSITE" id="PS50948">
    <property type="entry name" value="PAN"/>
    <property type="match status" value="1"/>
</dbReference>